<dbReference type="RefSeq" id="WP_379874251.1">
    <property type="nucleotide sequence ID" value="NZ_JBHUIP010000001.1"/>
</dbReference>
<proteinExistence type="predicted"/>
<dbReference type="Gene3D" id="1.10.10.10">
    <property type="entry name" value="Winged helix-like DNA-binding domain superfamily/Winged helix DNA-binding domain"/>
    <property type="match status" value="1"/>
</dbReference>
<dbReference type="Proteomes" id="UP001597295">
    <property type="component" value="Unassembled WGS sequence"/>
</dbReference>
<dbReference type="InterPro" id="IPR019888">
    <property type="entry name" value="Tscrpt_reg_AsnC-like"/>
</dbReference>
<keyword evidence="6" id="KW-1185">Reference proteome</keyword>
<dbReference type="InterPro" id="IPR000485">
    <property type="entry name" value="AsnC-type_HTH_dom"/>
</dbReference>
<evidence type="ECO:0000313" key="5">
    <source>
        <dbReference type="EMBL" id="MFD2261453.1"/>
    </source>
</evidence>
<dbReference type="PRINTS" id="PR00033">
    <property type="entry name" value="HTHASNC"/>
</dbReference>
<evidence type="ECO:0000313" key="6">
    <source>
        <dbReference type="Proteomes" id="UP001597295"/>
    </source>
</evidence>
<feature type="domain" description="HTH asnC-type" evidence="4">
    <location>
        <begin position="13"/>
        <end position="74"/>
    </location>
</feature>
<name>A0ABW5DLS4_9PROT</name>
<gene>
    <name evidence="5" type="ORF">ACFSM5_01045</name>
</gene>
<comment type="caution">
    <text evidence="5">The sequence shown here is derived from an EMBL/GenBank/DDBJ whole genome shotgun (WGS) entry which is preliminary data.</text>
</comment>
<keyword evidence="2" id="KW-0238">DNA-binding</keyword>
<dbReference type="EMBL" id="JBHUIP010000001">
    <property type="protein sequence ID" value="MFD2261453.1"/>
    <property type="molecule type" value="Genomic_DNA"/>
</dbReference>
<dbReference type="Pfam" id="PF01037">
    <property type="entry name" value="AsnC_trans_reg"/>
    <property type="match status" value="1"/>
</dbReference>
<dbReference type="InterPro" id="IPR019887">
    <property type="entry name" value="Tscrpt_reg_AsnC/Lrp_C"/>
</dbReference>
<evidence type="ECO:0000259" key="4">
    <source>
        <dbReference type="PROSITE" id="PS50956"/>
    </source>
</evidence>
<dbReference type="PROSITE" id="PS50956">
    <property type="entry name" value="HTH_ASNC_2"/>
    <property type="match status" value="1"/>
</dbReference>
<dbReference type="InterPro" id="IPR036390">
    <property type="entry name" value="WH_DNA-bd_sf"/>
</dbReference>
<dbReference type="PROSITE" id="PS00519">
    <property type="entry name" value="HTH_ASNC_1"/>
    <property type="match status" value="1"/>
</dbReference>
<dbReference type="InterPro" id="IPR011991">
    <property type="entry name" value="ArsR-like_HTH"/>
</dbReference>
<sequence length="167" mass="18838">MSKNRQQSLPNELDPTDRRILAALRENGRLSNADLAERVGLSATPCWNRVRRLEAEGFIAGYAAILPQEKLGAADTVFIEITCDRHDQEALKLFGDTLIRMPEVLEVHLVSGDYDYLVRVAVDGTAGYEQFLREKLYRLPGVRHTKSLFGLKALKREFSLDPLLNTP</sequence>
<evidence type="ECO:0000256" key="3">
    <source>
        <dbReference type="ARBA" id="ARBA00023163"/>
    </source>
</evidence>
<protein>
    <submittedName>
        <fullName evidence="5">Lrp/AsnC family transcriptional regulator</fullName>
    </submittedName>
</protein>
<evidence type="ECO:0000256" key="1">
    <source>
        <dbReference type="ARBA" id="ARBA00023015"/>
    </source>
</evidence>
<dbReference type="SMART" id="SM00344">
    <property type="entry name" value="HTH_ASNC"/>
    <property type="match status" value="1"/>
</dbReference>
<organism evidence="5 6">
    <name type="scientific">Lacibacterium aquatile</name>
    <dbReference type="NCBI Taxonomy" id="1168082"/>
    <lineage>
        <taxon>Bacteria</taxon>
        <taxon>Pseudomonadati</taxon>
        <taxon>Pseudomonadota</taxon>
        <taxon>Alphaproteobacteria</taxon>
        <taxon>Rhodospirillales</taxon>
        <taxon>Rhodospirillaceae</taxon>
    </lineage>
</organism>
<dbReference type="PANTHER" id="PTHR30154:SF34">
    <property type="entry name" value="TRANSCRIPTIONAL REGULATOR AZLB"/>
    <property type="match status" value="1"/>
</dbReference>
<dbReference type="Pfam" id="PF13412">
    <property type="entry name" value="HTH_24"/>
    <property type="match status" value="1"/>
</dbReference>
<dbReference type="InterPro" id="IPR011008">
    <property type="entry name" value="Dimeric_a/b-barrel"/>
</dbReference>
<keyword evidence="1" id="KW-0805">Transcription regulation</keyword>
<dbReference type="PANTHER" id="PTHR30154">
    <property type="entry name" value="LEUCINE-RESPONSIVE REGULATORY PROTEIN"/>
    <property type="match status" value="1"/>
</dbReference>
<keyword evidence="3" id="KW-0804">Transcription</keyword>
<dbReference type="Gene3D" id="3.30.70.920">
    <property type="match status" value="1"/>
</dbReference>
<dbReference type="SUPFAM" id="SSF54909">
    <property type="entry name" value="Dimeric alpha+beta barrel"/>
    <property type="match status" value="1"/>
</dbReference>
<dbReference type="InterPro" id="IPR019885">
    <property type="entry name" value="Tscrpt_reg_HTH_AsnC-type_CS"/>
</dbReference>
<reference evidence="6" key="1">
    <citation type="journal article" date="2019" name="Int. J. Syst. Evol. Microbiol.">
        <title>The Global Catalogue of Microorganisms (GCM) 10K type strain sequencing project: providing services to taxonomists for standard genome sequencing and annotation.</title>
        <authorList>
            <consortium name="The Broad Institute Genomics Platform"/>
            <consortium name="The Broad Institute Genome Sequencing Center for Infectious Disease"/>
            <person name="Wu L."/>
            <person name="Ma J."/>
        </authorList>
    </citation>
    <scope>NUCLEOTIDE SEQUENCE [LARGE SCALE GENOMIC DNA]</scope>
    <source>
        <strain evidence="6">CGMCC 1.19062</strain>
    </source>
</reference>
<dbReference type="SUPFAM" id="SSF46785">
    <property type="entry name" value="Winged helix' DNA-binding domain"/>
    <property type="match status" value="1"/>
</dbReference>
<dbReference type="CDD" id="cd00090">
    <property type="entry name" value="HTH_ARSR"/>
    <property type="match status" value="1"/>
</dbReference>
<evidence type="ECO:0000256" key="2">
    <source>
        <dbReference type="ARBA" id="ARBA00023125"/>
    </source>
</evidence>
<accession>A0ABW5DLS4</accession>
<dbReference type="InterPro" id="IPR036388">
    <property type="entry name" value="WH-like_DNA-bd_sf"/>
</dbReference>